<dbReference type="Pfam" id="PF13953">
    <property type="entry name" value="PapC_C"/>
    <property type="match status" value="1"/>
</dbReference>
<sequence length="791" mass="84935">MPDTLLYLEIVVNGQPGGQVLPVEYRGGHYYLTPDQLRNAGVPLQQTGAQPVAIDQIDSRLQVRYSGETQQLLITVPGDWLPSQRIGEGPSENYLPAESSPGLLFNYEVYASQTPDSQTHGFVSAWTEQRLFGGFGAVTNNGIYRRDLGSAEGVESENRYIRYDTQWQYNDDVNMMSYSAGDVITGALPWSSAVRLGGLQVSRNFSTRPDLVTYPLPAFAGQAAVPSTVDLYINSYKTNSSQVNPGPFTIDSVPFVSGAGEATVVTTDALGRQVSTVVPFYVASELLQAGLTDYSVSAGAIRQNYGIRSADYGDPAASGLVRHGLTDWLTLEAQAEGAPGMAVGGAGAGVRVGRFGVLNLAWSGSSSRADAFDQSEQAAQALDNRTGAGIGDSDVSGPISDFSTGTLLPPEGGRGSQVSLGYTFSNQRFSLNAQRILRSEHYADLSNYNTRSRLSRRSDQLTGSLSLGRFGTLGSGYFDVRDAQGGRTRLVNLSYSKSLWGNSSFYATVNRAIGGEGFNAQLMLSIPFGDAGTASFSATRDTDNQWSGRATYSRAIPSDGGFGWNIAYADGQVSNSQYQQADLSWRGDHLETRGGIYGNSGRFTRWGQVSGSLVAMDGRVYAANQVNDAFALISTSGHGDIPVSYENQRIGETDERGYLLVPSVTSFYHARFQIDPLNLPAEVSVPTVEQTRSLRRDSGLLITFPVNTLSSANLTLVGPDGRPLPNGSPVSLAGSAKKSYVGWDGLVWLEEITQENLLTITRADDGSVCRVTVRVPRPQGIHNLGPLVCRP</sequence>
<dbReference type="InterPro" id="IPR000015">
    <property type="entry name" value="Fimb_usher"/>
</dbReference>
<name>A0A2N5ETY4_9GAMM</name>
<gene>
    <name evidence="3" type="ORF">CYR34_01285</name>
</gene>
<dbReference type="RefSeq" id="WP_101833885.1">
    <property type="nucleotide sequence ID" value="NZ_PJZK01000001.1"/>
</dbReference>
<feature type="domain" description="PapC-like C-terminal" evidence="2">
    <location>
        <begin position="714"/>
        <end position="776"/>
    </location>
</feature>
<dbReference type="Gene3D" id="2.60.40.3110">
    <property type="match status" value="1"/>
</dbReference>
<organism evidence="3 4">
    <name type="scientific">Chimaeribacter arupi</name>
    <dbReference type="NCBI Taxonomy" id="2060066"/>
    <lineage>
        <taxon>Bacteria</taxon>
        <taxon>Pseudomonadati</taxon>
        <taxon>Pseudomonadota</taxon>
        <taxon>Gammaproteobacteria</taxon>
        <taxon>Enterobacterales</taxon>
        <taxon>Yersiniaceae</taxon>
        <taxon>Chimaeribacter</taxon>
    </lineage>
</organism>
<dbReference type="EMBL" id="PJZK01000001">
    <property type="protein sequence ID" value="PLR53545.1"/>
    <property type="molecule type" value="Genomic_DNA"/>
</dbReference>
<dbReference type="InterPro" id="IPR043142">
    <property type="entry name" value="PapC-like_C_sf"/>
</dbReference>
<reference evidence="3 4" key="1">
    <citation type="submission" date="2017-12" db="EMBL/GenBank/DDBJ databases">
        <title>Characterization of six clinical isolates of Enterochimera gen. nov., a novel genus of the Yersiniaciae family and the three species Enterochimera arupensis sp. nov., Enterochimera coloradensis sp. nov, and Enterochimera californica sp. nov.</title>
        <authorList>
            <person name="Rossi A."/>
            <person name="Fisher M."/>
        </authorList>
    </citation>
    <scope>NUCLEOTIDE SEQUENCE [LARGE SCALE GENOMIC DNA]</scope>
    <source>
        <strain evidence="3 4">2016Iso1</strain>
    </source>
</reference>
<evidence type="ECO:0000313" key="3">
    <source>
        <dbReference type="EMBL" id="PLR53545.1"/>
    </source>
</evidence>
<dbReference type="Proteomes" id="UP000234626">
    <property type="component" value="Unassembled WGS sequence"/>
</dbReference>
<evidence type="ECO:0000259" key="2">
    <source>
        <dbReference type="Pfam" id="PF13953"/>
    </source>
</evidence>
<dbReference type="PANTHER" id="PTHR30451">
    <property type="entry name" value="OUTER MEMBRANE USHER PROTEIN"/>
    <property type="match status" value="1"/>
</dbReference>
<protein>
    <recommendedName>
        <fullName evidence="2">PapC-like C-terminal domain-containing protein</fullName>
    </recommendedName>
</protein>
<proteinExistence type="predicted"/>
<dbReference type="GO" id="GO:0009279">
    <property type="term" value="C:cell outer membrane"/>
    <property type="evidence" value="ECO:0007669"/>
    <property type="project" value="TreeGrafter"/>
</dbReference>
<dbReference type="GO" id="GO:0009297">
    <property type="term" value="P:pilus assembly"/>
    <property type="evidence" value="ECO:0007669"/>
    <property type="project" value="InterPro"/>
</dbReference>
<dbReference type="GO" id="GO:0015473">
    <property type="term" value="F:fimbrial usher porin activity"/>
    <property type="evidence" value="ECO:0007669"/>
    <property type="project" value="InterPro"/>
</dbReference>
<dbReference type="Gene3D" id="2.60.40.2610">
    <property type="entry name" value="Outer membrane usher protein FimD, plug domain"/>
    <property type="match status" value="1"/>
</dbReference>
<evidence type="ECO:0000313" key="4">
    <source>
        <dbReference type="Proteomes" id="UP000234626"/>
    </source>
</evidence>
<accession>A0A2N5ETY4</accession>
<dbReference type="AlphaFoldDB" id="A0A2N5ETY4"/>
<evidence type="ECO:0000256" key="1">
    <source>
        <dbReference type="SAM" id="MobiDB-lite"/>
    </source>
</evidence>
<dbReference type="InterPro" id="IPR042186">
    <property type="entry name" value="FimD_plug_dom"/>
</dbReference>
<dbReference type="Gene3D" id="2.60.40.2070">
    <property type="match status" value="1"/>
</dbReference>
<feature type="region of interest" description="Disordered" evidence="1">
    <location>
        <begin position="385"/>
        <end position="412"/>
    </location>
</feature>
<comment type="caution">
    <text evidence="3">The sequence shown here is derived from an EMBL/GenBank/DDBJ whole genome shotgun (WGS) entry which is preliminary data.</text>
</comment>
<dbReference type="Pfam" id="PF00577">
    <property type="entry name" value="Usher"/>
    <property type="match status" value="1"/>
</dbReference>
<dbReference type="InterPro" id="IPR025949">
    <property type="entry name" value="PapC-like_C"/>
</dbReference>
<dbReference type="PANTHER" id="PTHR30451:SF5">
    <property type="entry name" value="SLR0019 PROTEIN"/>
    <property type="match status" value="1"/>
</dbReference>
<dbReference type="OrthoDB" id="8587at2"/>
<keyword evidence="4" id="KW-1185">Reference proteome</keyword>